<dbReference type="EMBL" id="CP093348">
    <property type="protein sequence ID" value="WOH03556.1"/>
    <property type="molecule type" value="Genomic_DNA"/>
</dbReference>
<dbReference type="PANTHER" id="PTHR33248">
    <property type="entry name" value="ZINC ION-BINDING PROTEIN"/>
    <property type="match status" value="1"/>
</dbReference>
<reference evidence="1" key="1">
    <citation type="journal article" date="2016" name="Nat. Genet.">
        <title>A high-quality carrot genome assembly provides new insights into carotenoid accumulation and asterid genome evolution.</title>
        <authorList>
            <person name="Iorizzo M."/>
            <person name="Ellison S."/>
            <person name="Senalik D."/>
            <person name="Zeng P."/>
            <person name="Satapoomin P."/>
            <person name="Huang J."/>
            <person name="Bowman M."/>
            <person name="Iovene M."/>
            <person name="Sanseverino W."/>
            <person name="Cavagnaro P."/>
            <person name="Yildiz M."/>
            <person name="Macko-Podgorni A."/>
            <person name="Moranska E."/>
            <person name="Grzebelus E."/>
            <person name="Grzebelus D."/>
            <person name="Ashrafi H."/>
            <person name="Zheng Z."/>
            <person name="Cheng S."/>
            <person name="Spooner D."/>
            <person name="Van Deynze A."/>
            <person name="Simon P."/>
        </authorList>
    </citation>
    <scope>NUCLEOTIDE SEQUENCE</scope>
    <source>
        <tissue evidence="1">Leaf</tissue>
    </source>
</reference>
<dbReference type="Proteomes" id="UP000077755">
    <property type="component" value="Chromosome 6"/>
</dbReference>
<gene>
    <name evidence="1" type="ORF">DCAR_0622955</name>
</gene>
<dbReference type="AlphaFoldDB" id="A0A161XAE1"/>
<reference evidence="1" key="2">
    <citation type="submission" date="2022-03" db="EMBL/GenBank/DDBJ databases">
        <title>Draft title - Genomic analysis of global carrot germplasm unveils the trajectory of domestication and the origin of high carotenoid orange carrot.</title>
        <authorList>
            <person name="Iorizzo M."/>
            <person name="Ellison S."/>
            <person name="Senalik D."/>
            <person name="Macko-Podgorni A."/>
            <person name="Grzebelus D."/>
            <person name="Bostan H."/>
            <person name="Rolling W."/>
            <person name="Curaba J."/>
            <person name="Simon P."/>
        </authorList>
    </citation>
    <scope>NUCLEOTIDE SEQUENCE</scope>
    <source>
        <tissue evidence="1">Leaf</tissue>
    </source>
</reference>
<protein>
    <submittedName>
        <fullName evidence="1">Uncharacterized protein</fullName>
    </submittedName>
</protein>
<dbReference type="InterPro" id="IPR010666">
    <property type="entry name" value="Znf_GRF"/>
</dbReference>
<dbReference type="PROSITE" id="PS51999">
    <property type="entry name" value="ZF_GRF"/>
    <property type="match status" value="1"/>
</dbReference>
<dbReference type="GO" id="GO:0008270">
    <property type="term" value="F:zinc ion binding"/>
    <property type="evidence" value="ECO:0007669"/>
    <property type="project" value="InterPro"/>
</dbReference>
<organism evidence="1 2">
    <name type="scientific">Daucus carota subsp. sativus</name>
    <name type="common">Carrot</name>
    <dbReference type="NCBI Taxonomy" id="79200"/>
    <lineage>
        <taxon>Eukaryota</taxon>
        <taxon>Viridiplantae</taxon>
        <taxon>Streptophyta</taxon>
        <taxon>Embryophyta</taxon>
        <taxon>Tracheophyta</taxon>
        <taxon>Spermatophyta</taxon>
        <taxon>Magnoliopsida</taxon>
        <taxon>eudicotyledons</taxon>
        <taxon>Gunneridae</taxon>
        <taxon>Pentapetalae</taxon>
        <taxon>asterids</taxon>
        <taxon>campanulids</taxon>
        <taxon>Apiales</taxon>
        <taxon>Apiaceae</taxon>
        <taxon>Apioideae</taxon>
        <taxon>Scandiceae</taxon>
        <taxon>Daucinae</taxon>
        <taxon>Daucus</taxon>
        <taxon>Daucus sect. Daucus</taxon>
    </lineage>
</organism>
<evidence type="ECO:0000313" key="2">
    <source>
        <dbReference type="Proteomes" id="UP000077755"/>
    </source>
</evidence>
<accession>A0A161XAE1</accession>
<sequence>MAEYCYYRMLVVERTAWTEKNAGRRFVSCVYSKRGCKYFRWVEGPICERGREVIRGLLRRIENREEEKEIVKTVHNNGGSNEANLPIRSSVCRAFVLFIALVLILYVLSGNRCVCGV</sequence>
<keyword evidence="2" id="KW-1185">Reference proteome</keyword>
<proteinExistence type="predicted"/>
<name>A0A161XAE1_DAUCS</name>
<evidence type="ECO:0000313" key="1">
    <source>
        <dbReference type="EMBL" id="WOH03556.1"/>
    </source>
</evidence>
<dbReference type="Gramene" id="KZM89573">
    <property type="protein sequence ID" value="KZM89573"/>
    <property type="gene ID" value="DCAR_023064"/>
</dbReference>